<dbReference type="AlphaFoldDB" id="A0A7X3FT63"/>
<accession>A0A7X3FT63</accession>
<dbReference type="RefSeq" id="WP_343030970.1">
    <property type="nucleotide sequence ID" value="NZ_WQRF01000004.1"/>
</dbReference>
<dbReference type="Proteomes" id="UP000438106">
    <property type="component" value="Unassembled WGS sequence"/>
</dbReference>
<protein>
    <submittedName>
        <fullName evidence="2">DUF4065 domain-containing protein</fullName>
    </submittedName>
</protein>
<keyword evidence="3" id="KW-1185">Reference proteome</keyword>
<proteinExistence type="predicted"/>
<gene>
    <name evidence="2" type="ORF">GO014_14235</name>
</gene>
<evidence type="ECO:0000313" key="3">
    <source>
        <dbReference type="Proteomes" id="UP000438106"/>
    </source>
</evidence>
<organism evidence="2 3">
    <name type="scientific">Devosia marina</name>
    <dbReference type="NCBI Taxonomy" id="2683198"/>
    <lineage>
        <taxon>Bacteria</taxon>
        <taxon>Pseudomonadati</taxon>
        <taxon>Pseudomonadota</taxon>
        <taxon>Alphaproteobacteria</taxon>
        <taxon>Hyphomicrobiales</taxon>
        <taxon>Devosiaceae</taxon>
        <taxon>Devosia</taxon>
    </lineage>
</organism>
<sequence length="162" mass="18198">MAYDVRAIANLALDLAAEEGRALSNMQINKLVYFLHVDVLALTERPLVTAKIEAWEHGPVFRELYSQFKAYGERPVSGRATAISPRTGEVEVVVAELPPEMIAMLRPLVRKYSALSASAMRAESHVEGGPWDRAWNHETVTNASMRISNESILAWLREGWRH</sequence>
<evidence type="ECO:0000313" key="2">
    <source>
        <dbReference type="EMBL" id="MVT00184.1"/>
    </source>
</evidence>
<dbReference type="EMBL" id="WQRF01000004">
    <property type="protein sequence ID" value="MVT00184.1"/>
    <property type="molecule type" value="Genomic_DNA"/>
</dbReference>
<dbReference type="InterPro" id="IPR025272">
    <property type="entry name" value="SocA_Panacea"/>
</dbReference>
<comment type="caution">
    <text evidence="2">The sequence shown here is derived from an EMBL/GenBank/DDBJ whole genome shotgun (WGS) entry which is preliminary data.</text>
</comment>
<evidence type="ECO:0000259" key="1">
    <source>
        <dbReference type="Pfam" id="PF13274"/>
    </source>
</evidence>
<dbReference type="Pfam" id="PF13274">
    <property type="entry name" value="SocA_Panacea"/>
    <property type="match status" value="1"/>
</dbReference>
<reference evidence="2 3" key="1">
    <citation type="submission" date="2019-12" db="EMBL/GenBank/DDBJ databases">
        <title>Devosia maris sp. nov., isolated from the deep seawater.</title>
        <authorList>
            <person name="Liu Y."/>
        </authorList>
    </citation>
    <scope>NUCLEOTIDE SEQUENCE [LARGE SCALE GENOMIC DNA]</scope>
    <source>
        <strain evidence="2 3">L53-10-65</strain>
    </source>
</reference>
<feature type="domain" description="Antitoxin SocA-like Panacea" evidence="1">
    <location>
        <begin position="28"/>
        <end position="131"/>
    </location>
</feature>
<name>A0A7X3FT63_9HYPH</name>